<gene>
    <name evidence="1" type="ORF">DEJ48_01370</name>
</gene>
<sequence>MLTWVAEKVENPEAKGECFNLKEVEGKPEVYGIGPGNDTEAGLFVYEGEACTGKATEVPEFTKAPKTVIFKSYIHDASA</sequence>
<evidence type="ECO:0000313" key="2">
    <source>
        <dbReference type="Proteomes" id="UP000322927"/>
    </source>
</evidence>
<reference evidence="1 2" key="1">
    <citation type="submission" date="2018-05" db="EMBL/GenBank/DDBJ databases">
        <title>Streptomyces venezuelae.</title>
        <authorList>
            <person name="Kim W."/>
            <person name="Lee N."/>
            <person name="Cho B.-K."/>
        </authorList>
    </citation>
    <scope>NUCLEOTIDE SEQUENCE [LARGE SCALE GENOMIC DNA]</scope>
    <source>
        <strain evidence="1 2">ATCC 14584</strain>
    </source>
</reference>
<evidence type="ECO:0000313" key="1">
    <source>
        <dbReference type="EMBL" id="QES32246.1"/>
    </source>
</evidence>
<protein>
    <submittedName>
        <fullName evidence="1">Uncharacterized protein</fullName>
    </submittedName>
</protein>
<name>A0A5P2BP42_STRVZ</name>
<accession>A0A5P2BP42</accession>
<dbReference type="EMBL" id="CP029192">
    <property type="protein sequence ID" value="QES32246.1"/>
    <property type="molecule type" value="Genomic_DNA"/>
</dbReference>
<organism evidence="1 2">
    <name type="scientific">Streptomyces venezuelae</name>
    <dbReference type="NCBI Taxonomy" id="54571"/>
    <lineage>
        <taxon>Bacteria</taxon>
        <taxon>Bacillati</taxon>
        <taxon>Actinomycetota</taxon>
        <taxon>Actinomycetes</taxon>
        <taxon>Kitasatosporales</taxon>
        <taxon>Streptomycetaceae</taxon>
        <taxon>Streptomyces</taxon>
    </lineage>
</organism>
<dbReference type="Proteomes" id="UP000322927">
    <property type="component" value="Chromosome"/>
</dbReference>
<dbReference type="AlphaFoldDB" id="A0A5P2BP42"/>
<proteinExistence type="predicted"/>